<keyword evidence="3" id="KW-0238">DNA-binding</keyword>
<comment type="caution">
    <text evidence="6">The sequence shown here is derived from an EMBL/GenBank/DDBJ whole genome shotgun (WGS) entry which is preliminary data.</text>
</comment>
<evidence type="ECO:0000313" key="6">
    <source>
        <dbReference type="EMBL" id="KJY33580.1"/>
    </source>
</evidence>
<keyword evidence="4" id="KW-0804">Transcription</keyword>
<dbReference type="Pfam" id="PF00126">
    <property type="entry name" value="HTH_1"/>
    <property type="match status" value="1"/>
</dbReference>
<comment type="similarity">
    <text evidence="1">Belongs to the LysR transcriptional regulatory family.</text>
</comment>
<dbReference type="GO" id="GO:0003700">
    <property type="term" value="F:DNA-binding transcription factor activity"/>
    <property type="evidence" value="ECO:0007669"/>
    <property type="project" value="InterPro"/>
</dbReference>
<dbReference type="PANTHER" id="PTHR30346:SF0">
    <property type="entry name" value="HCA OPERON TRANSCRIPTIONAL ACTIVATOR HCAR"/>
    <property type="match status" value="1"/>
</dbReference>
<dbReference type="PRINTS" id="PR00039">
    <property type="entry name" value="HTHLYSR"/>
</dbReference>
<organism evidence="6 7">
    <name type="scientific">Streptomyces katrae</name>
    <dbReference type="NCBI Taxonomy" id="68223"/>
    <lineage>
        <taxon>Bacteria</taxon>
        <taxon>Bacillati</taxon>
        <taxon>Actinomycetota</taxon>
        <taxon>Actinomycetes</taxon>
        <taxon>Kitasatosporales</taxon>
        <taxon>Streptomycetaceae</taxon>
        <taxon>Streptomyces</taxon>
    </lineage>
</organism>
<evidence type="ECO:0000313" key="7">
    <source>
        <dbReference type="Proteomes" id="UP000033551"/>
    </source>
</evidence>
<reference evidence="6 7" key="1">
    <citation type="submission" date="2015-02" db="EMBL/GenBank/DDBJ databases">
        <authorList>
            <person name="Ju K.-S."/>
            <person name="Doroghazi J.R."/>
            <person name="Metcalf W."/>
        </authorList>
    </citation>
    <scope>NUCLEOTIDE SEQUENCE [LARGE SCALE GENOMIC DNA]</scope>
    <source>
        <strain evidence="6 7">NRRL ISP-5550</strain>
    </source>
</reference>
<name>A0A0F4JHB0_9ACTN</name>
<protein>
    <submittedName>
        <fullName evidence="6">LysR family transcriptional regulator</fullName>
    </submittedName>
</protein>
<dbReference type="Gene3D" id="1.10.10.10">
    <property type="entry name" value="Winged helix-like DNA-binding domain superfamily/Winged helix DNA-binding domain"/>
    <property type="match status" value="1"/>
</dbReference>
<dbReference type="GO" id="GO:0003677">
    <property type="term" value="F:DNA binding"/>
    <property type="evidence" value="ECO:0007669"/>
    <property type="project" value="UniProtKB-KW"/>
</dbReference>
<dbReference type="GO" id="GO:0032993">
    <property type="term" value="C:protein-DNA complex"/>
    <property type="evidence" value="ECO:0007669"/>
    <property type="project" value="TreeGrafter"/>
</dbReference>
<evidence type="ECO:0000256" key="2">
    <source>
        <dbReference type="ARBA" id="ARBA00023015"/>
    </source>
</evidence>
<gene>
    <name evidence="6" type="ORF">VR44_13695</name>
</gene>
<dbReference type="OrthoDB" id="3176554at2"/>
<dbReference type="PROSITE" id="PS50931">
    <property type="entry name" value="HTH_LYSR"/>
    <property type="match status" value="1"/>
</dbReference>
<evidence type="ECO:0000256" key="1">
    <source>
        <dbReference type="ARBA" id="ARBA00009437"/>
    </source>
</evidence>
<evidence type="ECO:0000256" key="3">
    <source>
        <dbReference type="ARBA" id="ARBA00023125"/>
    </source>
</evidence>
<dbReference type="FunFam" id="1.10.10.10:FF:000001">
    <property type="entry name" value="LysR family transcriptional regulator"/>
    <property type="match status" value="1"/>
</dbReference>
<dbReference type="InterPro" id="IPR036390">
    <property type="entry name" value="WH_DNA-bd_sf"/>
</dbReference>
<dbReference type="SUPFAM" id="SSF46785">
    <property type="entry name" value="Winged helix' DNA-binding domain"/>
    <property type="match status" value="1"/>
</dbReference>
<feature type="domain" description="HTH lysR-type" evidence="5">
    <location>
        <begin position="1"/>
        <end position="58"/>
    </location>
</feature>
<keyword evidence="2" id="KW-0805">Transcription regulation</keyword>
<keyword evidence="7" id="KW-1185">Reference proteome</keyword>
<feature type="non-terminal residue" evidence="6">
    <location>
        <position position="68"/>
    </location>
</feature>
<dbReference type="InterPro" id="IPR000847">
    <property type="entry name" value="LysR_HTH_N"/>
</dbReference>
<proteinExistence type="inferred from homology"/>
<dbReference type="AlphaFoldDB" id="A0A0F4JHB0"/>
<dbReference type="InterPro" id="IPR036388">
    <property type="entry name" value="WH-like_DNA-bd_sf"/>
</dbReference>
<evidence type="ECO:0000256" key="4">
    <source>
        <dbReference type="ARBA" id="ARBA00023163"/>
    </source>
</evidence>
<dbReference type="EMBL" id="JZWV01000351">
    <property type="protein sequence ID" value="KJY33580.1"/>
    <property type="molecule type" value="Genomic_DNA"/>
</dbReference>
<dbReference type="PANTHER" id="PTHR30346">
    <property type="entry name" value="TRANSCRIPTIONAL DUAL REGULATOR HCAR-RELATED"/>
    <property type="match status" value="1"/>
</dbReference>
<evidence type="ECO:0000259" key="5">
    <source>
        <dbReference type="PROSITE" id="PS50931"/>
    </source>
</evidence>
<accession>A0A0F4JHB0</accession>
<sequence>MELRQLRCFVAVAEELHFGRAADRLMLGQPAVSQQVRRLERELKVELFDRSPRYVRLTAAGERFLPAA</sequence>
<dbReference type="Proteomes" id="UP000033551">
    <property type="component" value="Unassembled WGS sequence"/>
</dbReference>